<dbReference type="GO" id="GO:0006310">
    <property type="term" value="P:DNA recombination"/>
    <property type="evidence" value="ECO:0007669"/>
    <property type="project" value="UniProtKB-KW"/>
</dbReference>
<dbReference type="STRING" id="1089455.MOPEL_001_00390"/>
<evidence type="ECO:0000256" key="16">
    <source>
        <dbReference type="SAM" id="MobiDB-lite"/>
    </source>
</evidence>
<evidence type="ECO:0000313" key="18">
    <source>
        <dbReference type="EMBL" id="GAB46921.1"/>
    </source>
</evidence>
<keyword evidence="10" id="KW-0233">DNA recombination</keyword>
<dbReference type="PANTHER" id="PTHR45674">
    <property type="entry name" value="DNA LIGASE 1/3 FAMILY MEMBER"/>
    <property type="match status" value="1"/>
</dbReference>
<dbReference type="GO" id="GO:0006281">
    <property type="term" value="P:DNA repair"/>
    <property type="evidence" value="ECO:0007669"/>
    <property type="project" value="UniProtKB-KW"/>
</dbReference>
<keyword evidence="6" id="KW-0547">Nucleotide-binding</keyword>
<evidence type="ECO:0000256" key="15">
    <source>
        <dbReference type="ARBA" id="ARBA00074842"/>
    </source>
</evidence>
<evidence type="ECO:0000256" key="4">
    <source>
        <dbReference type="ARBA" id="ARBA00022705"/>
    </source>
</evidence>
<keyword evidence="3" id="KW-0132">Cell division</keyword>
<evidence type="ECO:0000313" key="19">
    <source>
        <dbReference type="Proteomes" id="UP000004367"/>
    </source>
</evidence>
<evidence type="ECO:0000256" key="11">
    <source>
        <dbReference type="ARBA" id="ARBA00023204"/>
    </source>
</evidence>
<dbReference type="InterPro" id="IPR036599">
    <property type="entry name" value="DNA_ligase_N_sf"/>
</dbReference>
<dbReference type="GO" id="GO:0006260">
    <property type="term" value="P:DNA replication"/>
    <property type="evidence" value="ECO:0007669"/>
    <property type="project" value="UniProtKB-KW"/>
</dbReference>
<evidence type="ECO:0000256" key="3">
    <source>
        <dbReference type="ARBA" id="ARBA00022618"/>
    </source>
</evidence>
<evidence type="ECO:0000256" key="10">
    <source>
        <dbReference type="ARBA" id="ARBA00023172"/>
    </source>
</evidence>
<dbReference type="PROSITE" id="PS50160">
    <property type="entry name" value="DNA_LIGASE_A3"/>
    <property type="match status" value="1"/>
</dbReference>
<evidence type="ECO:0000256" key="8">
    <source>
        <dbReference type="ARBA" id="ARBA00022840"/>
    </source>
</evidence>
<keyword evidence="19" id="KW-1185">Reference proteome</keyword>
<feature type="domain" description="ATP-dependent DNA ligase family profile" evidence="17">
    <location>
        <begin position="325"/>
        <end position="449"/>
    </location>
</feature>
<reference evidence="18 19" key="1">
    <citation type="submission" date="2012-02" db="EMBL/GenBank/DDBJ databases">
        <title>Whole genome shotgun sequence of Mobilicoccus pelagius NBRC 104925.</title>
        <authorList>
            <person name="Yoshida Y."/>
            <person name="Hosoyama A."/>
            <person name="Tsuchikane K."/>
            <person name="Katsumata H."/>
            <person name="Yamazaki S."/>
            <person name="Fujita N."/>
        </authorList>
    </citation>
    <scope>NUCLEOTIDE SEQUENCE [LARGE SCALE GENOMIC DNA]</scope>
    <source>
        <strain evidence="18 19">NBRC 104925</strain>
    </source>
</reference>
<dbReference type="PANTHER" id="PTHR45674:SF13">
    <property type="entry name" value="DNA LIGASE-RELATED"/>
    <property type="match status" value="1"/>
</dbReference>
<feature type="region of interest" description="Disordered" evidence="16">
    <location>
        <begin position="238"/>
        <end position="259"/>
    </location>
</feature>
<evidence type="ECO:0000256" key="6">
    <source>
        <dbReference type="ARBA" id="ARBA00022741"/>
    </source>
</evidence>
<dbReference type="Pfam" id="PF04675">
    <property type="entry name" value="DNA_ligase_A_N"/>
    <property type="match status" value="1"/>
</dbReference>
<evidence type="ECO:0000256" key="13">
    <source>
        <dbReference type="ARBA" id="ARBA00034003"/>
    </source>
</evidence>
<dbReference type="AlphaFoldDB" id="H5UMG3"/>
<gene>
    <name evidence="18" type="primary">ligB</name>
    <name evidence="18" type="ORF">MOPEL_001_00390</name>
</gene>
<dbReference type="FunFam" id="2.40.50.140:FF:000163">
    <property type="entry name" value="Probable DNA ligase"/>
    <property type="match status" value="1"/>
</dbReference>
<evidence type="ECO:0000256" key="12">
    <source>
        <dbReference type="ARBA" id="ARBA00023306"/>
    </source>
</evidence>
<dbReference type="GO" id="GO:0046872">
    <property type="term" value="F:metal ion binding"/>
    <property type="evidence" value="ECO:0007669"/>
    <property type="project" value="UniProtKB-KW"/>
</dbReference>
<keyword evidence="4" id="KW-0235">DNA replication</keyword>
<keyword evidence="11" id="KW-0234">DNA repair</keyword>
<dbReference type="InterPro" id="IPR012309">
    <property type="entry name" value="DNA_ligase_ATP-dep_C"/>
</dbReference>
<keyword evidence="12" id="KW-0131">Cell cycle</keyword>
<name>H5UMG3_9MICO</name>
<dbReference type="SUPFAM" id="SSF56091">
    <property type="entry name" value="DNA ligase/mRNA capping enzyme, catalytic domain"/>
    <property type="match status" value="1"/>
</dbReference>
<keyword evidence="9" id="KW-0460">Magnesium</keyword>
<dbReference type="SUPFAM" id="SSF117018">
    <property type="entry name" value="ATP-dependent DNA ligase DNA-binding domain"/>
    <property type="match status" value="1"/>
</dbReference>
<dbReference type="GO" id="GO:0051301">
    <property type="term" value="P:cell division"/>
    <property type="evidence" value="ECO:0007669"/>
    <property type="project" value="UniProtKB-KW"/>
</dbReference>
<keyword evidence="8" id="KW-0067">ATP-binding</keyword>
<dbReference type="GO" id="GO:0003910">
    <property type="term" value="F:DNA ligase (ATP) activity"/>
    <property type="evidence" value="ECO:0007669"/>
    <property type="project" value="UniProtKB-EC"/>
</dbReference>
<sequence>MSGEGVGMRFGEVVATSAQVGATRSRTTKTSLVADALRRAGAGEARLVASYLAGELPQRRTGVGWRSLTSLPEPADTSTVTVADVDTAITEIAALTGAGSGARRATAVAALFGRLTASEQAFLRGLLTGEVRQGALDGVLQAAVAEAADVPVAAVRRAVMLAGSTTAIAEAALGGGVEALAEIGLVVGRPLRPMLAGSAPDVAAAMTQTGDGAPVALERKLDGIRLQAHVFTGEAQVGESGVEVPEGGPSPDGDAGMPGRRSVRLFTRSLEDITDRLPEVVDLLAALPVRSAVLDAEAIALRPDGRPHPFQVTGARTASRTDPAALAATTPVTTFAFDLLHLDGEDLLDVPAGHRFARLAALLPEEALVPRLVTADPEEGAAFFDAQIAAGHEGAVVKNLDASYAAGRRGAGWVKVKPRHTLDLVVLAVEWGGGRRRGTLSNIHLGARDPEASGGFVMLGKTFKGMTDEMLQWQTRRFLELETHREGHVVHVRPEQVVEIAFDGLQRSTRYPGGLALRFARVLRYRDDKTAGQADTIETVRALAG</sequence>
<protein>
    <recommendedName>
        <fullName evidence="15">DNA ligase B</fullName>
        <ecNumber evidence="1">6.5.1.1</ecNumber>
    </recommendedName>
</protein>
<dbReference type="GO" id="GO:0005524">
    <property type="term" value="F:ATP binding"/>
    <property type="evidence" value="ECO:0007669"/>
    <property type="project" value="UniProtKB-KW"/>
</dbReference>
<dbReference type="Pfam" id="PF01068">
    <property type="entry name" value="DNA_ligase_A_M"/>
    <property type="match status" value="1"/>
</dbReference>
<organism evidence="18 19">
    <name type="scientific">Mobilicoccus pelagius NBRC 104925</name>
    <dbReference type="NCBI Taxonomy" id="1089455"/>
    <lineage>
        <taxon>Bacteria</taxon>
        <taxon>Bacillati</taxon>
        <taxon>Actinomycetota</taxon>
        <taxon>Actinomycetes</taxon>
        <taxon>Micrococcales</taxon>
        <taxon>Dermatophilaceae</taxon>
        <taxon>Mobilicoccus</taxon>
    </lineage>
</organism>
<accession>H5UMG3</accession>
<comment type="caution">
    <text evidence="18">The sequence shown here is derived from an EMBL/GenBank/DDBJ whole genome shotgun (WGS) entry which is preliminary data.</text>
</comment>
<dbReference type="EC" id="6.5.1.1" evidence="1"/>
<evidence type="ECO:0000259" key="17">
    <source>
        <dbReference type="PROSITE" id="PS50160"/>
    </source>
</evidence>
<keyword evidence="5" id="KW-0479">Metal-binding</keyword>
<evidence type="ECO:0000256" key="5">
    <source>
        <dbReference type="ARBA" id="ARBA00022723"/>
    </source>
</evidence>
<proteinExistence type="predicted"/>
<evidence type="ECO:0000256" key="2">
    <source>
        <dbReference type="ARBA" id="ARBA00022598"/>
    </source>
</evidence>
<dbReference type="EMBL" id="BAFE01000001">
    <property type="protein sequence ID" value="GAB46921.1"/>
    <property type="molecule type" value="Genomic_DNA"/>
</dbReference>
<dbReference type="Proteomes" id="UP000004367">
    <property type="component" value="Unassembled WGS sequence"/>
</dbReference>
<feature type="compositionally biased region" description="Low complexity" evidence="16">
    <location>
        <begin position="238"/>
        <end position="254"/>
    </location>
</feature>
<dbReference type="CDD" id="cd07901">
    <property type="entry name" value="Adenylation_DNA_ligase_Arch_LigB"/>
    <property type="match status" value="1"/>
</dbReference>
<evidence type="ECO:0000256" key="1">
    <source>
        <dbReference type="ARBA" id="ARBA00012727"/>
    </source>
</evidence>
<evidence type="ECO:0000256" key="9">
    <source>
        <dbReference type="ARBA" id="ARBA00022842"/>
    </source>
</evidence>
<evidence type="ECO:0000256" key="7">
    <source>
        <dbReference type="ARBA" id="ARBA00022763"/>
    </source>
</evidence>
<dbReference type="InterPro" id="IPR012340">
    <property type="entry name" value="NA-bd_OB-fold"/>
</dbReference>
<keyword evidence="2 18" id="KW-0436">Ligase</keyword>
<evidence type="ECO:0000256" key="14">
    <source>
        <dbReference type="ARBA" id="ARBA00054532"/>
    </source>
</evidence>
<keyword evidence="7" id="KW-0227">DNA damage</keyword>
<dbReference type="Gene3D" id="1.10.3260.10">
    <property type="entry name" value="DNA ligase, ATP-dependent, N-terminal domain"/>
    <property type="match status" value="1"/>
</dbReference>
<dbReference type="Pfam" id="PF04679">
    <property type="entry name" value="DNA_ligase_A_C"/>
    <property type="match status" value="1"/>
</dbReference>
<comment type="function">
    <text evidence="14">DNA ligase that seals nicks in double-stranded DNA during DNA replication, DNA recombination and DNA repair.</text>
</comment>
<dbReference type="GO" id="GO:0003677">
    <property type="term" value="F:DNA binding"/>
    <property type="evidence" value="ECO:0007669"/>
    <property type="project" value="InterPro"/>
</dbReference>
<dbReference type="SUPFAM" id="SSF50249">
    <property type="entry name" value="Nucleic acid-binding proteins"/>
    <property type="match status" value="1"/>
</dbReference>
<dbReference type="Gene3D" id="3.30.470.30">
    <property type="entry name" value="DNA ligase/mRNA capping enzyme"/>
    <property type="match status" value="1"/>
</dbReference>
<dbReference type="eggNOG" id="COG1793">
    <property type="taxonomic scope" value="Bacteria"/>
</dbReference>
<comment type="catalytic activity">
    <reaction evidence="13">
        <text>ATP + (deoxyribonucleotide)n-3'-hydroxyl + 5'-phospho-(deoxyribonucleotide)m = (deoxyribonucleotide)n+m + AMP + diphosphate.</text>
        <dbReference type="EC" id="6.5.1.1"/>
    </reaction>
</comment>
<dbReference type="CDD" id="cd07972">
    <property type="entry name" value="OBF_DNA_ligase_Arch_LigB"/>
    <property type="match status" value="1"/>
</dbReference>
<dbReference type="InterPro" id="IPR012308">
    <property type="entry name" value="DNA_ligase_ATP-dep_N"/>
</dbReference>
<dbReference type="InterPro" id="IPR012310">
    <property type="entry name" value="DNA_ligase_ATP-dep_cent"/>
</dbReference>
<dbReference type="Gene3D" id="2.40.50.140">
    <property type="entry name" value="Nucleic acid-binding proteins"/>
    <property type="match status" value="1"/>
</dbReference>
<dbReference type="InterPro" id="IPR050191">
    <property type="entry name" value="ATP-dep_DNA_ligase"/>
</dbReference>